<dbReference type="HOGENOM" id="CLU_3038900_0_0_2"/>
<reference evidence="1 2" key="1">
    <citation type="submission" date="2015-04" db="EMBL/GenBank/DDBJ databases">
        <title>The complete genome sequence of the hyperthermophilic, obligate iron-reducing archaeon Geoglobus ahangari strain 234T.</title>
        <authorList>
            <person name="Manzella M.P."/>
            <person name="Holmes D.E."/>
            <person name="Rocheleau J.M."/>
            <person name="Chung A."/>
            <person name="Reguera G."/>
            <person name="Kashefi K."/>
        </authorList>
    </citation>
    <scope>NUCLEOTIDE SEQUENCE [LARGE SCALE GENOMIC DNA]</scope>
    <source>
        <strain evidence="1 2">234</strain>
    </source>
</reference>
<name>A0A0F7IG90_9EURY</name>
<proteinExistence type="predicted"/>
<dbReference type="RefSeq" id="WP_156967399.1">
    <property type="nucleotide sequence ID" value="NZ_CP011267.1"/>
</dbReference>
<organism evidence="1 2">
    <name type="scientific">Geoglobus ahangari</name>
    <dbReference type="NCBI Taxonomy" id="113653"/>
    <lineage>
        <taxon>Archaea</taxon>
        <taxon>Methanobacteriati</taxon>
        <taxon>Methanobacteriota</taxon>
        <taxon>Archaeoglobi</taxon>
        <taxon>Archaeoglobales</taxon>
        <taxon>Archaeoglobaceae</taxon>
        <taxon>Geoglobus</taxon>
    </lineage>
</organism>
<dbReference type="GeneID" id="43092365"/>
<dbReference type="KEGG" id="gah:GAH_01062"/>
<protein>
    <submittedName>
        <fullName evidence="1">Uncharacterized protein</fullName>
    </submittedName>
</protein>
<dbReference type="EMBL" id="CP011267">
    <property type="protein sequence ID" value="AKG91618.1"/>
    <property type="molecule type" value="Genomic_DNA"/>
</dbReference>
<dbReference type="STRING" id="113653.GAH_01062"/>
<evidence type="ECO:0000313" key="1">
    <source>
        <dbReference type="EMBL" id="AKG91618.1"/>
    </source>
</evidence>
<dbReference type="Proteomes" id="UP000034723">
    <property type="component" value="Chromosome"/>
</dbReference>
<dbReference type="AlphaFoldDB" id="A0A0F7IG90"/>
<dbReference type="InParanoid" id="A0A0F7IG90"/>
<accession>A0A0F7IG90</accession>
<keyword evidence="2" id="KW-1185">Reference proteome</keyword>
<gene>
    <name evidence="1" type="ORF">GAH_01062</name>
</gene>
<evidence type="ECO:0000313" key="2">
    <source>
        <dbReference type="Proteomes" id="UP000034723"/>
    </source>
</evidence>
<sequence length="54" mass="6116">MSSFVTVGKTYIDRGGAGRPYLKKRIMNALNFEHDEEVRIEVFLTGSKVIVTKI</sequence>